<sequence length="200" mass="22055">MLSNSGVNGKAFISEVATMEEFLVNVVSTSCSRSNASRTAPILSLIPFVVNISEPVQTQLIGLVLSIVLVGESEERPSLSETIHQLREHQFECDGYPSGITNQLREYHSECDGSSEREAFRTCLKIHASNGIAFGDPHSTILLLITVNKATTSHSKRQTLSLKTTPLSQLSILPNPSPIPLDQKLLHRRIIMMTQTCTRR</sequence>
<name>A0AAN9J8H6_CLITE</name>
<dbReference type="AlphaFoldDB" id="A0AAN9J8H6"/>
<comment type="caution">
    <text evidence="1">The sequence shown here is derived from an EMBL/GenBank/DDBJ whole genome shotgun (WGS) entry which is preliminary data.</text>
</comment>
<dbReference type="EMBL" id="JAYKXN010000004">
    <property type="protein sequence ID" value="KAK7293188.1"/>
    <property type="molecule type" value="Genomic_DNA"/>
</dbReference>
<evidence type="ECO:0000313" key="1">
    <source>
        <dbReference type="EMBL" id="KAK7293188.1"/>
    </source>
</evidence>
<protein>
    <submittedName>
        <fullName evidence="1">Uncharacterized protein</fullName>
    </submittedName>
</protein>
<accession>A0AAN9J8H6</accession>
<keyword evidence="2" id="KW-1185">Reference proteome</keyword>
<gene>
    <name evidence="1" type="ORF">RJT34_16050</name>
</gene>
<dbReference type="Proteomes" id="UP001359559">
    <property type="component" value="Unassembled WGS sequence"/>
</dbReference>
<reference evidence="1 2" key="1">
    <citation type="submission" date="2024-01" db="EMBL/GenBank/DDBJ databases">
        <title>The genomes of 5 underutilized Papilionoideae crops provide insights into root nodulation and disease resistance.</title>
        <authorList>
            <person name="Yuan L."/>
        </authorList>
    </citation>
    <scope>NUCLEOTIDE SEQUENCE [LARGE SCALE GENOMIC DNA]</scope>
    <source>
        <strain evidence="1">LY-2023</strain>
        <tissue evidence="1">Leaf</tissue>
    </source>
</reference>
<proteinExistence type="predicted"/>
<evidence type="ECO:0000313" key="2">
    <source>
        <dbReference type="Proteomes" id="UP001359559"/>
    </source>
</evidence>
<organism evidence="1 2">
    <name type="scientific">Clitoria ternatea</name>
    <name type="common">Butterfly pea</name>
    <dbReference type="NCBI Taxonomy" id="43366"/>
    <lineage>
        <taxon>Eukaryota</taxon>
        <taxon>Viridiplantae</taxon>
        <taxon>Streptophyta</taxon>
        <taxon>Embryophyta</taxon>
        <taxon>Tracheophyta</taxon>
        <taxon>Spermatophyta</taxon>
        <taxon>Magnoliopsida</taxon>
        <taxon>eudicotyledons</taxon>
        <taxon>Gunneridae</taxon>
        <taxon>Pentapetalae</taxon>
        <taxon>rosids</taxon>
        <taxon>fabids</taxon>
        <taxon>Fabales</taxon>
        <taxon>Fabaceae</taxon>
        <taxon>Papilionoideae</taxon>
        <taxon>50 kb inversion clade</taxon>
        <taxon>NPAAA clade</taxon>
        <taxon>indigoferoid/millettioid clade</taxon>
        <taxon>Phaseoleae</taxon>
        <taxon>Clitoria</taxon>
    </lineage>
</organism>